<dbReference type="Proteomes" id="UP000220527">
    <property type="component" value="Unassembled WGS sequence"/>
</dbReference>
<dbReference type="PANTHER" id="PTHR21485:SF6">
    <property type="entry name" value="N-ACYLNEURAMINATE CYTIDYLYLTRANSFERASE-RELATED"/>
    <property type="match status" value="1"/>
</dbReference>
<name>A0A2A6RM59_9CHLR</name>
<dbReference type="RefSeq" id="WP_097643085.1">
    <property type="nucleotide sequence ID" value="NZ_NQWI01000016.1"/>
</dbReference>
<comment type="caution">
    <text evidence="1">The sequence shown here is derived from an EMBL/GenBank/DDBJ whole genome shotgun (WGS) entry which is preliminary data.</text>
</comment>
<proteinExistence type="predicted"/>
<dbReference type="OrthoDB" id="9805604at2"/>
<evidence type="ECO:0000313" key="2">
    <source>
        <dbReference type="Proteomes" id="UP000220527"/>
    </source>
</evidence>
<dbReference type="InterPro" id="IPR050793">
    <property type="entry name" value="CMP-NeuNAc_synthase"/>
</dbReference>
<protein>
    <submittedName>
        <fullName evidence="1">CMP-N-acetylneuraminic acid synthetase</fullName>
    </submittedName>
</protein>
<dbReference type="PANTHER" id="PTHR21485">
    <property type="entry name" value="HAD SUPERFAMILY MEMBERS CMAS AND KDSC"/>
    <property type="match status" value="1"/>
</dbReference>
<reference evidence="2" key="1">
    <citation type="submission" date="2017-08" db="EMBL/GenBank/DDBJ databases">
        <authorList>
            <person name="Grouzdev D.S."/>
            <person name="Gaisin V.A."/>
            <person name="Rysina M.S."/>
            <person name="Gorlenko V.M."/>
        </authorList>
    </citation>
    <scope>NUCLEOTIDE SEQUENCE [LARGE SCALE GENOMIC DNA]</scope>
    <source>
        <strain evidence="2">Kir15-3F</strain>
    </source>
</reference>
<dbReference type="InterPro" id="IPR029044">
    <property type="entry name" value="Nucleotide-diphossugar_trans"/>
</dbReference>
<organism evidence="1 2">
    <name type="scientific">Candidatus Viridilinea mediisalina</name>
    <dbReference type="NCBI Taxonomy" id="2024553"/>
    <lineage>
        <taxon>Bacteria</taxon>
        <taxon>Bacillati</taxon>
        <taxon>Chloroflexota</taxon>
        <taxon>Chloroflexia</taxon>
        <taxon>Chloroflexales</taxon>
        <taxon>Chloroflexineae</taxon>
        <taxon>Oscillochloridaceae</taxon>
        <taxon>Candidatus Viridilinea</taxon>
    </lineage>
</organism>
<dbReference type="SUPFAM" id="SSF53448">
    <property type="entry name" value="Nucleotide-diphospho-sugar transferases"/>
    <property type="match status" value="1"/>
</dbReference>
<dbReference type="CDD" id="cd02513">
    <property type="entry name" value="CMP-NeuAc_Synthase"/>
    <property type="match status" value="1"/>
</dbReference>
<dbReference type="Gene3D" id="3.90.550.10">
    <property type="entry name" value="Spore Coat Polysaccharide Biosynthesis Protein SpsA, Chain A"/>
    <property type="match status" value="1"/>
</dbReference>
<dbReference type="AlphaFoldDB" id="A0A2A6RM59"/>
<dbReference type="Pfam" id="PF02348">
    <property type="entry name" value="CTP_transf_3"/>
    <property type="match status" value="1"/>
</dbReference>
<accession>A0A2A6RM59</accession>
<evidence type="ECO:0000313" key="1">
    <source>
        <dbReference type="EMBL" id="PDW04023.1"/>
    </source>
</evidence>
<dbReference type="EMBL" id="NQWI01000016">
    <property type="protein sequence ID" value="PDW04023.1"/>
    <property type="molecule type" value="Genomic_DNA"/>
</dbReference>
<dbReference type="GO" id="GO:0008781">
    <property type="term" value="F:N-acylneuraminate cytidylyltransferase activity"/>
    <property type="evidence" value="ECO:0007669"/>
    <property type="project" value="TreeGrafter"/>
</dbReference>
<keyword evidence="2" id="KW-1185">Reference proteome</keyword>
<dbReference type="InterPro" id="IPR003329">
    <property type="entry name" value="Cytidylyl_trans"/>
</dbReference>
<sequence length="232" mass="26207">MKILALIPARAGSKRLPQKNIMLLAGKPLIFWSVKVALQSPIIDRVIVSTDSSEIAQIARNAGAEVPFLRPAELAADHTADFPVFEHALVWLEQHEAYTPDLVAWLRPTSPLRTVEDLASAFDTLLRTGADSVRSVVEVEHHPYWMKWIEQECLVPFLSSKDETVYYQHQLLPPVYRLNGAVDITWVAQARLHDTLFGKTVAAYVMPRERSIDIDTIMDLKIAELLMQERGD</sequence>
<gene>
    <name evidence="1" type="ORF">CJ255_05470</name>
</gene>